<name>A0A3N4MPL5_9BACT</name>
<reference evidence="5" key="1">
    <citation type="submission" date="2018-11" db="EMBL/GenBank/DDBJ databases">
        <title>Chitinophaga lutea sp.nov., isolate from arsenic contaminated soil.</title>
        <authorList>
            <person name="Zong Y."/>
        </authorList>
    </citation>
    <scope>NUCLEOTIDE SEQUENCE [LARGE SCALE GENOMIC DNA]</scope>
    <source>
        <strain evidence="5">YLT18</strain>
    </source>
</reference>
<evidence type="ECO:0000256" key="1">
    <source>
        <dbReference type="ARBA" id="ARBA00022603"/>
    </source>
</evidence>
<organism evidence="4 5">
    <name type="scientific">Chitinophaga barathri</name>
    <dbReference type="NCBI Taxonomy" id="1647451"/>
    <lineage>
        <taxon>Bacteria</taxon>
        <taxon>Pseudomonadati</taxon>
        <taxon>Bacteroidota</taxon>
        <taxon>Chitinophagia</taxon>
        <taxon>Chitinophagales</taxon>
        <taxon>Chitinophagaceae</taxon>
        <taxon>Chitinophaga</taxon>
    </lineage>
</organism>
<evidence type="ECO:0000313" key="5">
    <source>
        <dbReference type="Proteomes" id="UP000279089"/>
    </source>
</evidence>
<keyword evidence="5" id="KW-1185">Reference proteome</keyword>
<dbReference type="Pfam" id="PF03602">
    <property type="entry name" value="Cons_hypoth95"/>
    <property type="match status" value="1"/>
</dbReference>
<comment type="caution">
    <text evidence="4">The sequence shown here is derived from an EMBL/GenBank/DDBJ whole genome shotgun (WGS) entry which is preliminary data.</text>
</comment>
<evidence type="ECO:0000256" key="3">
    <source>
        <dbReference type="SAM" id="MobiDB-lite"/>
    </source>
</evidence>
<evidence type="ECO:0000313" key="4">
    <source>
        <dbReference type="EMBL" id="RPD41609.1"/>
    </source>
</evidence>
<proteinExistence type="predicted"/>
<dbReference type="AlphaFoldDB" id="A0A3N4MPL5"/>
<dbReference type="SUPFAM" id="SSF53335">
    <property type="entry name" value="S-adenosyl-L-methionine-dependent methyltransferases"/>
    <property type="match status" value="1"/>
</dbReference>
<dbReference type="RefSeq" id="WP_120516090.1">
    <property type="nucleotide sequence ID" value="NZ_QXZY01000005.1"/>
</dbReference>
<dbReference type="GO" id="GO:0008168">
    <property type="term" value="F:methyltransferase activity"/>
    <property type="evidence" value="ECO:0007669"/>
    <property type="project" value="UniProtKB-KW"/>
</dbReference>
<protein>
    <submittedName>
        <fullName evidence="4">Methyltransferase domain-containing protein</fullName>
    </submittedName>
</protein>
<evidence type="ECO:0000256" key="2">
    <source>
        <dbReference type="ARBA" id="ARBA00022679"/>
    </source>
</evidence>
<dbReference type="PIRSF" id="PIRSF004553">
    <property type="entry name" value="CHP00095"/>
    <property type="match status" value="1"/>
</dbReference>
<dbReference type="PANTHER" id="PTHR43542">
    <property type="entry name" value="METHYLTRANSFERASE"/>
    <property type="match status" value="1"/>
</dbReference>
<keyword evidence="1 4" id="KW-0489">Methyltransferase</keyword>
<gene>
    <name evidence="4" type="ORF">EG028_09895</name>
</gene>
<dbReference type="OrthoDB" id="9803017at2"/>
<keyword evidence="2 4" id="KW-0808">Transferase</keyword>
<dbReference type="EMBL" id="RMBX01000004">
    <property type="protein sequence ID" value="RPD41609.1"/>
    <property type="molecule type" value="Genomic_DNA"/>
</dbReference>
<dbReference type="PANTHER" id="PTHR43542:SF1">
    <property type="entry name" value="METHYLTRANSFERASE"/>
    <property type="match status" value="1"/>
</dbReference>
<dbReference type="InterPro" id="IPR029063">
    <property type="entry name" value="SAM-dependent_MTases_sf"/>
</dbReference>
<dbReference type="Proteomes" id="UP000279089">
    <property type="component" value="Unassembled WGS sequence"/>
</dbReference>
<feature type="region of interest" description="Disordered" evidence="3">
    <location>
        <begin position="1"/>
        <end position="24"/>
    </location>
</feature>
<dbReference type="CDD" id="cd02440">
    <property type="entry name" value="AdoMet_MTases"/>
    <property type="match status" value="1"/>
</dbReference>
<sequence length="188" mass="21122">MRIIGGTLGGHRISPPANMPHTRPTTDIAKGGLFNIIENNLDISTLKTLDIFGGTGAISYELASRGATDQTIVEKDNAMADFIAKTAATLGVNLKLVRMDVFRFLEQCNEQFDFIFAGPPYALGTIDELPKIVFKKELLKPEGWFVLEHTPRNDYKQFSYYRSQRNYGTTIFSIFINREELRKPSPGE</sequence>
<dbReference type="GO" id="GO:0031167">
    <property type="term" value="P:rRNA methylation"/>
    <property type="evidence" value="ECO:0007669"/>
    <property type="project" value="InterPro"/>
</dbReference>
<dbReference type="Gene3D" id="3.40.50.150">
    <property type="entry name" value="Vaccinia Virus protein VP39"/>
    <property type="match status" value="1"/>
</dbReference>
<dbReference type="InterPro" id="IPR004398">
    <property type="entry name" value="RNA_MeTrfase_RsmD"/>
</dbReference>
<accession>A0A3N4MPL5</accession>